<dbReference type="EMBL" id="CAWUON010000042">
    <property type="protein sequence ID" value="CAK7268978.1"/>
    <property type="molecule type" value="Genomic_DNA"/>
</dbReference>
<dbReference type="PANTHER" id="PTHR38406:SF1">
    <property type="entry name" value="TRANSCRIPTIONAL REPRESSOR OPI1"/>
    <property type="match status" value="1"/>
</dbReference>
<proteinExistence type="predicted"/>
<feature type="compositionally biased region" description="Low complexity" evidence="1">
    <location>
        <begin position="451"/>
        <end position="463"/>
    </location>
</feature>
<feature type="compositionally biased region" description="Polar residues" evidence="1">
    <location>
        <begin position="369"/>
        <end position="379"/>
    </location>
</feature>
<dbReference type="Proteomes" id="UP001642502">
    <property type="component" value="Unassembled WGS sequence"/>
</dbReference>
<feature type="compositionally biased region" description="Low complexity" evidence="1">
    <location>
        <begin position="30"/>
        <end position="39"/>
    </location>
</feature>
<reference evidence="2 3" key="1">
    <citation type="submission" date="2024-01" db="EMBL/GenBank/DDBJ databases">
        <authorList>
            <person name="Allen C."/>
            <person name="Tagirdzhanova G."/>
        </authorList>
    </citation>
    <scope>NUCLEOTIDE SEQUENCE [LARGE SCALE GENOMIC DNA]</scope>
    <source>
        <strain evidence="2 3">CBS 119000</strain>
    </source>
</reference>
<keyword evidence="3" id="KW-1185">Reference proteome</keyword>
<feature type="compositionally biased region" description="Polar residues" evidence="1">
    <location>
        <begin position="433"/>
        <end position="450"/>
    </location>
</feature>
<evidence type="ECO:0000313" key="3">
    <source>
        <dbReference type="Proteomes" id="UP001642502"/>
    </source>
</evidence>
<feature type="region of interest" description="Disordered" evidence="1">
    <location>
        <begin position="1"/>
        <end position="50"/>
    </location>
</feature>
<feature type="compositionally biased region" description="Basic and acidic residues" evidence="1">
    <location>
        <begin position="14"/>
        <end position="29"/>
    </location>
</feature>
<feature type="region of interest" description="Disordered" evidence="1">
    <location>
        <begin position="164"/>
        <end position="198"/>
    </location>
</feature>
<organism evidence="2 3">
    <name type="scientific">Sporothrix epigloea</name>
    <dbReference type="NCBI Taxonomy" id="1892477"/>
    <lineage>
        <taxon>Eukaryota</taxon>
        <taxon>Fungi</taxon>
        <taxon>Dikarya</taxon>
        <taxon>Ascomycota</taxon>
        <taxon>Pezizomycotina</taxon>
        <taxon>Sordariomycetes</taxon>
        <taxon>Sordariomycetidae</taxon>
        <taxon>Ophiostomatales</taxon>
        <taxon>Ophiostomataceae</taxon>
        <taxon>Sporothrix</taxon>
    </lineage>
</organism>
<feature type="compositionally biased region" description="Low complexity" evidence="1">
    <location>
        <begin position="532"/>
        <end position="544"/>
    </location>
</feature>
<comment type="caution">
    <text evidence="2">The sequence shown here is derived from an EMBL/GenBank/DDBJ whole genome shotgun (WGS) entry which is preliminary data.</text>
</comment>
<feature type="compositionally biased region" description="Polar residues" evidence="1">
    <location>
        <begin position="173"/>
        <end position="182"/>
    </location>
</feature>
<feature type="region of interest" description="Disordered" evidence="1">
    <location>
        <begin position="313"/>
        <end position="404"/>
    </location>
</feature>
<name>A0ABP0DMU3_9PEZI</name>
<feature type="region of interest" description="Disordered" evidence="1">
    <location>
        <begin position="530"/>
        <end position="551"/>
    </location>
</feature>
<dbReference type="Pfam" id="PF08618">
    <property type="entry name" value="Opi1"/>
    <property type="match status" value="2"/>
</dbReference>
<feature type="region of interest" description="Disordered" evidence="1">
    <location>
        <begin position="431"/>
        <end position="468"/>
    </location>
</feature>
<accession>A0ABP0DMU3</accession>
<gene>
    <name evidence="2" type="primary">OPI1</name>
    <name evidence="2" type="ORF">SEPCBS119000_003338</name>
</gene>
<dbReference type="PANTHER" id="PTHR38406">
    <property type="entry name" value="TRANSCRIPTIONAL REPRESSOR OPI1"/>
    <property type="match status" value="1"/>
</dbReference>
<dbReference type="InterPro" id="IPR013927">
    <property type="entry name" value="TF_Opi1_Ccg-8"/>
</dbReference>
<protein>
    <submittedName>
        <fullName evidence="2">Transcriptional regulator opi1</fullName>
    </submittedName>
</protein>
<evidence type="ECO:0000313" key="2">
    <source>
        <dbReference type="EMBL" id="CAK7268978.1"/>
    </source>
</evidence>
<feature type="compositionally biased region" description="Polar residues" evidence="1">
    <location>
        <begin position="349"/>
        <end position="360"/>
    </location>
</feature>
<sequence length="722" mass="77194">MAPADAGVIASGAADDHHNHDASLIDRKALPSYSPPLYSQSGQQTQPGHIQVKPPLSIKSTSTPLSQDIKVLPFRDFNHTRQLPPIQSLPNGGYDHDARHKPLPSISSFTGSIAGSTTDSVASSATSITTVDSLDIPSYSANHWPSLNPLTAYYTPGHAQASAVESPLRMDVDSSSNSNSTGPAGATSPDRFGVRASSVSLEDPDVRMAAEALGDLRADFVSSPPARNLPLLVNRQRTPVSEPLFSLLTTSHPLLAKTIEGTTSAYNTSKNYSPRFKSGAEYVEGYLTPIGNTIGSVSRVTGVEGGVRWFLGGGRRRHQHQPPTPGGEDELSKSSFYKRRKLDLRRGVRSSSTPNANLQTGAVRGTLSPKLQGSVSHATISRIDRSAPNANPPNVSRDDMHEERRLSMSTVETLPAYDDYRSPEYTEAICGGSLSQNQSTPASGTTTPALQEQQQQSPQSQHQNEGTINQTAAWQSRIVMSTSGLSVSMSEESLRSLKYCFNWLRWAHGNIDKVIDSLKTVLDQYDSAGRTAGESAQADGAAASPRGDEGEDSIAVQAHLNELAARVATLRGDLLQTLRGAVDTVSKYAGGALPDNARVLVRRHLTSLPQRFSLANQAEAEAVAKAMRSRKDGRRGPASGKEVREGAQRVLVLAKEGLDMMSQVSGVLDSTIVSAEEWCERLGKKTARCENGAAEGSESAELTHITAPAAMTREVSGDVSMQ</sequence>
<evidence type="ECO:0000256" key="1">
    <source>
        <dbReference type="SAM" id="MobiDB-lite"/>
    </source>
</evidence>